<reference evidence="2" key="1">
    <citation type="submission" date="2021-02" db="EMBL/GenBank/DDBJ databases">
        <authorList>
            <person name="Dougan E. K."/>
            <person name="Rhodes N."/>
            <person name="Thang M."/>
            <person name="Chan C."/>
        </authorList>
    </citation>
    <scope>NUCLEOTIDE SEQUENCE</scope>
</reference>
<gene>
    <name evidence="2" type="ORF">SPIL2461_LOCUS2209</name>
</gene>
<dbReference type="Proteomes" id="UP000649617">
    <property type="component" value="Unassembled WGS sequence"/>
</dbReference>
<feature type="compositionally biased region" description="Polar residues" evidence="1">
    <location>
        <begin position="835"/>
        <end position="848"/>
    </location>
</feature>
<feature type="compositionally biased region" description="Polar residues" evidence="1">
    <location>
        <begin position="815"/>
        <end position="826"/>
    </location>
</feature>
<evidence type="ECO:0000256" key="1">
    <source>
        <dbReference type="SAM" id="MobiDB-lite"/>
    </source>
</evidence>
<comment type="caution">
    <text evidence="2">The sequence shown here is derived from an EMBL/GenBank/DDBJ whole genome shotgun (WGS) entry which is preliminary data.</text>
</comment>
<feature type="compositionally biased region" description="Basic and acidic residues" evidence="1">
    <location>
        <begin position="330"/>
        <end position="341"/>
    </location>
</feature>
<dbReference type="EMBL" id="CAJNIZ010002337">
    <property type="protein sequence ID" value="CAE7209497.1"/>
    <property type="molecule type" value="Genomic_DNA"/>
</dbReference>
<feature type="region of interest" description="Disordered" evidence="1">
    <location>
        <begin position="1"/>
        <end position="47"/>
    </location>
</feature>
<feature type="compositionally biased region" description="Low complexity" evidence="1">
    <location>
        <begin position="689"/>
        <end position="698"/>
    </location>
</feature>
<keyword evidence="3" id="KW-1185">Reference proteome</keyword>
<feature type="compositionally biased region" description="Low complexity" evidence="1">
    <location>
        <begin position="789"/>
        <end position="802"/>
    </location>
</feature>
<proteinExistence type="predicted"/>
<evidence type="ECO:0000313" key="2">
    <source>
        <dbReference type="EMBL" id="CAE7209497.1"/>
    </source>
</evidence>
<feature type="region of interest" description="Disordered" evidence="1">
    <location>
        <begin position="648"/>
        <end position="886"/>
    </location>
</feature>
<feature type="region of interest" description="Disordered" evidence="1">
    <location>
        <begin position="329"/>
        <end position="362"/>
    </location>
</feature>
<name>A0A812JJ15_SYMPI</name>
<sequence length="886" mass="94576">MASLALEPDELLGGDLPEPKAVTTPKKKGEKACEATPPKVSAKKKKKKAKATAVAEKKCGDCGKTKPLEQFHDEQASCKTCSADTRSLLRLAKIQGMRVEVLEMKKKDPKMYNALLKAFAKKRLDEKKEGKKIKFGIATFVTEYRKTEGTRMSAIGELMWEEEYIIWAKGAKVFLQEADAGKRKSDEEGPSTMQAALAEFRNDGSSKVFADEMAVVVRCCEWLLAISKGDEKKLEDLTQQSTTSGTEDGSRDGAALARAGPCCGFQELQPLSNFASKGMLFRSCASQEELKDLQESFAPARKLYQTLVASCKASVTELRAARQRAAAAEEAAKKRNAKEADAALPKKKAKGRKANSEPGAAAAGAQQQHAVFKLESQCCVSISSNSWEEDFGRGKACPFVISGVHEISEGAADQRQIKTALNDFNKAFKESHRRSCVAAHAPGAWEKCAAQAECHLKVDCNAVYQHLLPAAEENLSKAIMVQAFGLAAGHISNAKAELHQFSCFRWSLEGTREMAIISYHDVAKFLQKQKGLSHLAAFPDTLTWAASASLPDLEQLVKEFPKAVARGTVGPRDLLYTPAGSITFHRVFQDSDVLGVRCPLFAPVDIELLPLILRDIRSIGAHAVALEAACALLSDKSIKDSMRSPAVASHEAIAGEQPEKKAETVKDGDSIAGSSNLSPREPSAEKPATDTTAATEPPVVDGETEKGENAAPAELPVDGKTGKGETVVVDGETGKDNSLPPAALDGDTRETKPPPPAEPSVVMGTESEVSVPIAAEPSPVDGETGKGTIAAPASSEIPSAAERGNSAAAPKHNDQVPQIPTSSTAPAETVKNEQSKIATSLAASQKGSHVQHVEVVPDEGDGDADKKGDDDDAVQLVKGRKRLRVA</sequence>
<accession>A0A812JJ15</accession>
<organism evidence="2 3">
    <name type="scientific">Symbiodinium pilosum</name>
    <name type="common">Dinoflagellate</name>
    <dbReference type="NCBI Taxonomy" id="2952"/>
    <lineage>
        <taxon>Eukaryota</taxon>
        <taxon>Sar</taxon>
        <taxon>Alveolata</taxon>
        <taxon>Dinophyceae</taxon>
        <taxon>Suessiales</taxon>
        <taxon>Symbiodiniaceae</taxon>
        <taxon>Symbiodinium</taxon>
    </lineage>
</organism>
<protein>
    <submittedName>
        <fullName evidence="2">Uncharacterized protein</fullName>
    </submittedName>
</protein>
<feature type="compositionally biased region" description="Basic and acidic residues" evidence="1">
    <location>
        <begin position="657"/>
        <end position="669"/>
    </location>
</feature>
<evidence type="ECO:0000313" key="3">
    <source>
        <dbReference type="Proteomes" id="UP000649617"/>
    </source>
</evidence>
<dbReference type="AlphaFoldDB" id="A0A812JJ15"/>